<proteinExistence type="predicted"/>
<organism evidence="3 4">
    <name type="scientific">Siminovitchia thermophila</name>
    <dbReference type="NCBI Taxonomy" id="1245522"/>
    <lineage>
        <taxon>Bacteria</taxon>
        <taxon>Bacillati</taxon>
        <taxon>Bacillota</taxon>
        <taxon>Bacilli</taxon>
        <taxon>Bacillales</taxon>
        <taxon>Bacillaceae</taxon>
        <taxon>Siminovitchia</taxon>
    </lineage>
</organism>
<dbReference type="SUPFAM" id="SSF48619">
    <property type="entry name" value="Phospholipase A2, PLA2"/>
    <property type="match status" value="1"/>
</dbReference>
<keyword evidence="4" id="KW-1185">Reference proteome</keyword>
<reference evidence="3 4" key="1">
    <citation type="submission" date="2021-01" db="EMBL/GenBank/DDBJ databases">
        <title>Genomic Encyclopedia of Type Strains, Phase IV (KMG-IV): sequencing the most valuable type-strain genomes for metagenomic binning, comparative biology and taxonomic classification.</title>
        <authorList>
            <person name="Goeker M."/>
        </authorList>
    </citation>
    <scope>NUCLEOTIDE SEQUENCE [LARGE SCALE GENOMIC DNA]</scope>
    <source>
        <strain evidence="3 4">DSM 105453</strain>
    </source>
</reference>
<evidence type="ECO:0000256" key="2">
    <source>
        <dbReference type="ARBA" id="ARBA00022525"/>
    </source>
</evidence>
<sequence length="240" mass="27398">MFIKSNKVDIATKNLLTEELNNHEDFALLVAEIQKHHKTLSEKQKDIFELEFAEDEAKQGVKVNVVFFTLTDEVIIEGMKVGDKLHVKAYFSAENDEGEKVFRQAVVEGGNVEIESEMQFDPEKFMFVNELKNPQGVEEQKVTPQAWYEGCLVFYNSGNGKTYKYRYCGAKCSGKNFTQTPINALDKCCQAHDRCYKNFGKGDNGCDKNLQSCADRTSDPGWWMVSEFARRCSLNELSFC</sequence>
<accession>A0ABS2R2F3</accession>
<name>A0ABS2R2F3_9BACI</name>
<gene>
    <name evidence="3" type="ORF">JOC94_000787</name>
</gene>
<comment type="subcellular location">
    <subcellularLocation>
        <location evidence="1">Secreted</location>
    </subcellularLocation>
</comment>
<dbReference type="Gene3D" id="1.20.90.10">
    <property type="entry name" value="Phospholipase A2 domain"/>
    <property type="match status" value="1"/>
</dbReference>
<dbReference type="Proteomes" id="UP000823485">
    <property type="component" value="Unassembled WGS sequence"/>
</dbReference>
<evidence type="ECO:0000313" key="3">
    <source>
        <dbReference type="EMBL" id="MBM7713817.1"/>
    </source>
</evidence>
<protein>
    <recommendedName>
        <fullName evidence="5">Phospholipase A2 domain-containing protein</fullName>
    </recommendedName>
</protein>
<dbReference type="EMBL" id="JAFBFH010000004">
    <property type="protein sequence ID" value="MBM7713817.1"/>
    <property type="molecule type" value="Genomic_DNA"/>
</dbReference>
<dbReference type="InterPro" id="IPR036444">
    <property type="entry name" value="PLipase_A2_dom_sf"/>
</dbReference>
<evidence type="ECO:0008006" key="5">
    <source>
        <dbReference type="Google" id="ProtNLM"/>
    </source>
</evidence>
<dbReference type="RefSeq" id="WP_077113958.1">
    <property type="nucleotide sequence ID" value="NZ_JAFBFH010000004.1"/>
</dbReference>
<evidence type="ECO:0000313" key="4">
    <source>
        <dbReference type="Proteomes" id="UP000823485"/>
    </source>
</evidence>
<dbReference type="InterPro" id="IPR033113">
    <property type="entry name" value="PLA2_histidine"/>
</dbReference>
<evidence type="ECO:0000256" key="1">
    <source>
        <dbReference type="ARBA" id="ARBA00004613"/>
    </source>
</evidence>
<dbReference type="PROSITE" id="PS00118">
    <property type="entry name" value="PA2_HIS"/>
    <property type="match status" value="1"/>
</dbReference>
<keyword evidence="2" id="KW-0964">Secreted</keyword>
<comment type="caution">
    <text evidence="3">The sequence shown here is derived from an EMBL/GenBank/DDBJ whole genome shotgun (WGS) entry which is preliminary data.</text>
</comment>